<evidence type="ECO:0000313" key="1">
    <source>
        <dbReference type="EMBL" id="KAF9697001.1"/>
    </source>
</evidence>
<reference evidence="1" key="2">
    <citation type="submission" date="2020-09" db="EMBL/GenBank/DDBJ databases">
        <title>Reference genome assembly for Australian Ascochyta lentis isolate Al4.</title>
        <authorList>
            <person name="Lee R.C."/>
            <person name="Farfan-Caceres L.M."/>
            <person name="Debler J.W."/>
            <person name="Williams A.H."/>
            <person name="Henares B.M."/>
        </authorList>
    </citation>
    <scope>NUCLEOTIDE SEQUENCE</scope>
    <source>
        <strain evidence="1">Al4</strain>
    </source>
</reference>
<dbReference type="OrthoDB" id="5428890at2759"/>
<evidence type="ECO:0000313" key="2">
    <source>
        <dbReference type="Proteomes" id="UP000651452"/>
    </source>
</evidence>
<comment type="caution">
    <text evidence="1">The sequence shown here is derived from an EMBL/GenBank/DDBJ whole genome shotgun (WGS) entry which is preliminary data.</text>
</comment>
<dbReference type="AlphaFoldDB" id="A0A8H7J793"/>
<proteinExistence type="predicted"/>
<reference evidence="1" key="1">
    <citation type="submission" date="2018-12" db="EMBL/GenBank/DDBJ databases">
        <authorList>
            <person name="Syme R.A."/>
            <person name="Farfan-Caceres L."/>
            <person name="Lichtenzveig J."/>
        </authorList>
    </citation>
    <scope>NUCLEOTIDE SEQUENCE</scope>
    <source>
        <strain evidence="1">Al4</strain>
    </source>
</reference>
<keyword evidence="2" id="KW-1185">Reference proteome</keyword>
<sequence length="211" mass="24518">MIVPIAGLGDSLVKQDPRAVFSAASLKKRISGLRFEAKNELRCHFHFDRRTRVLQVQAKAVLKQTLLASKFCLVPKLLALEVCDTIYNFLFHVNDIASQEILDNLTCKDRFERDLQWYDQACHQLDDKNDGDYPYLGHLFNLLLKEIEDPSPATWFERLFDSREKCAERRMLMTTMIGVFITATRSTLYLIAASYQAWIGYHQWQGQTKEH</sequence>
<name>A0A8H7J793_9PLEO</name>
<dbReference type="EMBL" id="RZGK01000008">
    <property type="protein sequence ID" value="KAF9697001.1"/>
    <property type="molecule type" value="Genomic_DNA"/>
</dbReference>
<accession>A0A8H7J793</accession>
<gene>
    <name evidence="1" type="ORF">EKO04_004995</name>
</gene>
<dbReference type="Proteomes" id="UP000651452">
    <property type="component" value="Unassembled WGS sequence"/>
</dbReference>
<organism evidence="1 2">
    <name type="scientific">Ascochyta lentis</name>
    <dbReference type="NCBI Taxonomy" id="205686"/>
    <lineage>
        <taxon>Eukaryota</taxon>
        <taxon>Fungi</taxon>
        <taxon>Dikarya</taxon>
        <taxon>Ascomycota</taxon>
        <taxon>Pezizomycotina</taxon>
        <taxon>Dothideomycetes</taxon>
        <taxon>Pleosporomycetidae</taxon>
        <taxon>Pleosporales</taxon>
        <taxon>Pleosporineae</taxon>
        <taxon>Didymellaceae</taxon>
        <taxon>Ascochyta</taxon>
    </lineage>
</organism>
<protein>
    <submittedName>
        <fullName evidence="1">Uncharacterized protein</fullName>
    </submittedName>
</protein>